<dbReference type="Proteomes" id="UP000002051">
    <property type="component" value="Chromosome 3"/>
</dbReference>
<dbReference type="InterPro" id="IPR046796">
    <property type="entry name" value="Transposase_32_dom"/>
</dbReference>
<feature type="region of interest" description="Disordered" evidence="2">
    <location>
        <begin position="365"/>
        <end position="390"/>
    </location>
</feature>
<evidence type="ECO:0000259" key="3">
    <source>
        <dbReference type="Pfam" id="PF20167"/>
    </source>
</evidence>
<evidence type="ECO:0000256" key="1">
    <source>
        <dbReference type="SAM" id="Coils"/>
    </source>
</evidence>
<feature type="region of interest" description="Disordered" evidence="2">
    <location>
        <begin position="91"/>
        <end position="113"/>
    </location>
</feature>
<feature type="compositionally biased region" description="Basic and acidic residues" evidence="2">
    <location>
        <begin position="722"/>
        <end position="733"/>
    </location>
</feature>
<accession>A0A072USV5</accession>
<dbReference type="Pfam" id="PF20167">
    <property type="entry name" value="Transposase_32"/>
    <property type="match status" value="1"/>
</dbReference>
<protein>
    <submittedName>
        <fullName evidence="4">Envelope-like protein, putative</fullName>
    </submittedName>
</protein>
<dbReference type="AlphaFoldDB" id="A0A072USV5"/>
<dbReference type="EMBL" id="CM001219">
    <property type="protein sequence ID" value="KEH32869.1"/>
    <property type="molecule type" value="Genomic_DNA"/>
</dbReference>
<feature type="region of interest" description="Disordered" evidence="2">
    <location>
        <begin position="535"/>
        <end position="641"/>
    </location>
</feature>
<feature type="region of interest" description="Disordered" evidence="2">
    <location>
        <begin position="780"/>
        <end position="814"/>
    </location>
</feature>
<evidence type="ECO:0000313" key="4">
    <source>
        <dbReference type="EMBL" id="KEH32869.1"/>
    </source>
</evidence>
<proteinExistence type="predicted"/>
<dbReference type="EnsemblPlants" id="KEH32869">
    <property type="protein sequence ID" value="KEH32869"/>
    <property type="gene ID" value="MTR_3g009370"/>
</dbReference>
<evidence type="ECO:0000256" key="2">
    <source>
        <dbReference type="SAM" id="MobiDB-lite"/>
    </source>
</evidence>
<keyword evidence="1" id="KW-0175">Coiled coil</keyword>
<dbReference type="HOGENOM" id="CLU_281796_0_0_1"/>
<keyword evidence="6" id="KW-1185">Reference proteome</keyword>
<sequence length="1111" mass="125852">MKVIVIEEAKDIPNMKIDELIGSLQNFKIMISNRGEKKEKRMVLASNSDTNDSQEEYEFDERLSEAIALFGKQLNKVLELAECRPRSNDQNIKYNFGEQPDDMNKEGTEDKKNHSKGIQCHECEGYGHIMTECTTFLKKQKKSLTVLCSNEDASERNFENNFTKQINAMTGRVSSDIESCDEELVYDELVASYKGLYAKSAEICQMLEEQKKENSQLLSERSNHLASISELNDEVRLLKSQLENIMKQVKMMTTGTSTLDEVLKAQVKENPKGIGFDYNPLNQTQKNRHFSYALEDHGMIRKEKQDINVDVAAGNDTGSSSKIMLQPSEKHHYPKNKKVTHTWIYHYCKRKCHIRPFCFKLHGYPDQSGHNPRNHKRKNEKKSWRPKHNNTGLMVHTSLETSSSNIWISTEMESSSENLVLKGWTKILKLEKLRDTFDISLQRKLEQLPYDRRALIFHVSHSSLVHAISGSFFRFLFQFLTKRNHLSHNHSLQLSLSKTFKTVYIPSLITKLRHSPTITKLLHLQQFTMKTKSSFPPVKKTVSDADASTPMKVKPISTVAPSSIKKKNTPKSATKRKSLKRSDLKDTQPDNSIQEAKISKGKEELNDMYDVSTHAEKPTSGPDVGNPDETLVSNTSDTGRKLGLEDLNDAIDSTENMDIDVGNERNVNDFVNQDPGNSGFCKNVGLDVETSLDRPSNPINVTTTEDGSKDLSVETDPEIESNPDKLVEDVNSKEEDEAEEVSKETNEEDGCENKDKNNDVVDVDELNLDDIPLAKHRGDGVARVPTSTLPKKRTASVAETPKGKTKITGVGPKKGWSKVSVMAANESSKKRKVNSSSESEYEVEKDALNINATDVKKSTVKKGTQTVANVPIDKVSFHLLEFALRWKFIYHMRVAVERELSEETVKIKEVMEQIKEARLMKTVCNLGDCYEKLVKEFVVNIPEDYDNPLSREYQKVYVRGECINFSPNIINRFLGLAEEDFVELEATDNQISMEGTANKVRTWPKKEKISSEKLSVKYVILNRIGAANWIPTTDTLDIATGLAKFIYAVDTRVKMNFGRYIFDQTIRHAKTDAVRLPIAFPSLLCSIILDQHPGLVTKVVKIEFLLKIVGA</sequence>
<reference evidence="4 6" key="1">
    <citation type="journal article" date="2011" name="Nature">
        <title>The Medicago genome provides insight into the evolution of rhizobial symbioses.</title>
        <authorList>
            <person name="Young N.D."/>
            <person name="Debelle F."/>
            <person name="Oldroyd G.E."/>
            <person name="Geurts R."/>
            <person name="Cannon S.B."/>
            <person name="Udvardi M.K."/>
            <person name="Benedito V.A."/>
            <person name="Mayer K.F."/>
            <person name="Gouzy J."/>
            <person name="Schoof H."/>
            <person name="Van de Peer Y."/>
            <person name="Proost S."/>
            <person name="Cook D.R."/>
            <person name="Meyers B.C."/>
            <person name="Spannagl M."/>
            <person name="Cheung F."/>
            <person name="De Mita S."/>
            <person name="Krishnakumar V."/>
            <person name="Gundlach H."/>
            <person name="Zhou S."/>
            <person name="Mudge J."/>
            <person name="Bharti A.K."/>
            <person name="Murray J.D."/>
            <person name="Naoumkina M.A."/>
            <person name="Rosen B."/>
            <person name="Silverstein K.A."/>
            <person name="Tang H."/>
            <person name="Rombauts S."/>
            <person name="Zhao P.X."/>
            <person name="Zhou P."/>
            <person name="Barbe V."/>
            <person name="Bardou P."/>
            <person name="Bechner M."/>
            <person name="Bellec A."/>
            <person name="Berger A."/>
            <person name="Berges H."/>
            <person name="Bidwell S."/>
            <person name="Bisseling T."/>
            <person name="Choisne N."/>
            <person name="Couloux A."/>
            <person name="Denny R."/>
            <person name="Deshpande S."/>
            <person name="Dai X."/>
            <person name="Doyle J.J."/>
            <person name="Dudez A.M."/>
            <person name="Farmer A.D."/>
            <person name="Fouteau S."/>
            <person name="Franken C."/>
            <person name="Gibelin C."/>
            <person name="Gish J."/>
            <person name="Goldstein S."/>
            <person name="Gonzalez A.J."/>
            <person name="Green P.J."/>
            <person name="Hallab A."/>
            <person name="Hartog M."/>
            <person name="Hua A."/>
            <person name="Humphray S.J."/>
            <person name="Jeong D.H."/>
            <person name="Jing Y."/>
            <person name="Jocker A."/>
            <person name="Kenton S.M."/>
            <person name="Kim D.J."/>
            <person name="Klee K."/>
            <person name="Lai H."/>
            <person name="Lang C."/>
            <person name="Lin S."/>
            <person name="Macmil S.L."/>
            <person name="Magdelenat G."/>
            <person name="Matthews L."/>
            <person name="McCorrison J."/>
            <person name="Monaghan E.L."/>
            <person name="Mun J.H."/>
            <person name="Najar F.Z."/>
            <person name="Nicholson C."/>
            <person name="Noirot C."/>
            <person name="O'Bleness M."/>
            <person name="Paule C.R."/>
            <person name="Poulain J."/>
            <person name="Prion F."/>
            <person name="Qin B."/>
            <person name="Qu C."/>
            <person name="Retzel E.F."/>
            <person name="Riddle C."/>
            <person name="Sallet E."/>
            <person name="Samain S."/>
            <person name="Samson N."/>
            <person name="Sanders I."/>
            <person name="Saurat O."/>
            <person name="Scarpelli C."/>
            <person name="Schiex T."/>
            <person name="Segurens B."/>
            <person name="Severin A.J."/>
            <person name="Sherrier D.J."/>
            <person name="Shi R."/>
            <person name="Sims S."/>
            <person name="Singer S.R."/>
            <person name="Sinharoy S."/>
            <person name="Sterck L."/>
            <person name="Viollet A."/>
            <person name="Wang B.B."/>
            <person name="Wang K."/>
            <person name="Wang M."/>
            <person name="Wang X."/>
            <person name="Warfsmann J."/>
            <person name="Weissenbach J."/>
            <person name="White D.D."/>
            <person name="White J.D."/>
            <person name="Wiley G.B."/>
            <person name="Wincker P."/>
            <person name="Xing Y."/>
            <person name="Yang L."/>
            <person name="Yao Z."/>
            <person name="Ying F."/>
            <person name="Zhai J."/>
            <person name="Zhou L."/>
            <person name="Zuber A."/>
            <person name="Denarie J."/>
            <person name="Dixon R.A."/>
            <person name="May G.D."/>
            <person name="Schwartz D.C."/>
            <person name="Rogers J."/>
            <person name="Quetier F."/>
            <person name="Town C.D."/>
            <person name="Roe B.A."/>
        </authorList>
    </citation>
    <scope>NUCLEOTIDE SEQUENCE [LARGE SCALE GENOMIC DNA]</scope>
    <source>
        <strain evidence="4">A17</strain>
        <strain evidence="5 6">cv. Jemalong A17</strain>
    </source>
</reference>
<name>A0A072USV5_MEDTR</name>
<feature type="compositionally biased region" description="Polar residues" evidence="2">
    <location>
        <begin position="693"/>
        <end position="705"/>
    </location>
</feature>
<feature type="compositionally biased region" description="Basic and acidic residues" evidence="2">
    <location>
        <begin position="740"/>
        <end position="759"/>
    </location>
</feature>
<feature type="compositionally biased region" description="Basic and acidic residues" evidence="2">
    <location>
        <begin position="102"/>
        <end position="112"/>
    </location>
</feature>
<feature type="coiled-coil region" evidence="1">
    <location>
        <begin position="893"/>
        <end position="920"/>
    </location>
</feature>
<feature type="compositionally biased region" description="Basic residues" evidence="2">
    <location>
        <begin position="564"/>
        <end position="579"/>
    </location>
</feature>
<evidence type="ECO:0000313" key="6">
    <source>
        <dbReference type="Proteomes" id="UP000002051"/>
    </source>
</evidence>
<gene>
    <name evidence="4" type="ordered locus">MTR_3g009370</name>
</gene>
<reference evidence="5" key="3">
    <citation type="submission" date="2015-04" db="UniProtKB">
        <authorList>
            <consortium name="EnsemblPlants"/>
        </authorList>
    </citation>
    <scope>IDENTIFICATION</scope>
    <source>
        <strain evidence="5">cv. Jemalong A17</strain>
    </source>
</reference>
<feature type="compositionally biased region" description="Basic residues" evidence="2">
    <location>
        <begin position="372"/>
        <end position="388"/>
    </location>
</feature>
<feature type="domain" description="Putative plant transposon protein" evidence="3">
    <location>
        <begin position="919"/>
        <end position="1084"/>
    </location>
</feature>
<reference evidence="4 6" key="2">
    <citation type="journal article" date="2014" name="BMC Genomics">
        <title>An improved genome release (version Mt4.0) for the model legume Medicago truncatula.</title>
        <authorList>
            <person name="Tang H."/>
            <person name="Krishnakumar V."/>
            <person name="Bidwell S."/>
            <person name="Rosen B."/>
            <person name="Chan A."/>
            <person name="Zhou S."/>
            <person name="Gentzbittel L."/>
            <person name="Childs K.L."/>
            <person name="Yandell M."/>
            <person name="Gundlach H."/>
            <person name="Mayer K.F."/>
            <person name="Schwartz D.C."/>
            <person name="Town C.D."/>
        </authorList>
    </citation>
    <scope>GENOME REANNOTATION</scope>
    <source>
        <strain evidence="4">A17</strain>
        <strain evidence="5 6">cv. Jemalong A17</strain>
    </source>
</reference>
<organism evidence="4 6">
    <name type="scientific">Medicago truncatula</name>
    <name type="common">Barrel medic</name>
    <name type="synonym">Medicago tribuloides</name>
    <dbReference type="NCBI Taxonomy" id="3880"/>
    <lineage>
        <taxon>Eukaryota</taxon>
        <taxon>Viridiplantae</taxon>
        <taxon>Streptophyta</taxon>
        <taxon>Embryophyta</taxon>
        <taxon>Tracheophyta</taxon>
        <taxon>Spermatophyta</taxon>
        <taxon>Magnoliopsida</taxon>
        <taxon>eudicotyledons</taxon>
        <taxon>Gunneridae</taxon>
        <taxon>Pentapetalae</taxon>
        <taxon>rosids</taxon>
        <taxon>fabids</taxon>
        <taxon>Fabales</taxon>
        <taxon>Fabaceae</taxon>
        <taxon>Papilionoideae</taxon>
        <taxon>50 kb inversion clade</taxon>
        <taxon>NPAAA clade</taxon>
        <taxon>Hologalegina</taxon>
        <taxon>IRL clade</taxon>
        <taxon>Trifolieae</taxon>
        <taxon>Medicago</taxon>
    </lineage>
</organism>
<feature type="region of interest" description="Disordered" evidence="2">
    <location>
        <begin position="690"/>
        <end position="761"/>
    </location>
</feature>
<evidence type="ECO:0000313" key="5">
    <source>
        <dbReference type="EnsemblPlants" id="KEH32869"/>
    </source>
</evidence>